<keyword evidence="8" id="KW-1185">Reference proteome</keyword>
<dbReference type="HAMAP" id="MF_01186">
    <property type="entry name" value="LPS_assembly_LptE"/>
    <property type="match status" value="1"/>
</dbReference>
<evidence type="ECO:0000256" key="2">
    <source>
        <dbReference type="ARBA" id="ARBA00023136"/>
    </source>
</evidence>
<evidence type="ECO:0000256" key="1">
    <source>
        <dbReference type="ARBA" id="ARBA00022729"/>
    </source>
</evidence>
<dbReference type="PROSITE" id="PS51257">
    <property type="entry name" value="PROKAR_LIPOPROTEIN"/>
    <property type="match status" value="1"/>
</dbReference>
<dbReference type="EMBL" id="JACHZF010000021">
    <property type="protein sequence ID" value="MBB3331943.1"/>
    <property type="molecule type" value="Genomic_DNA"/>
</dbReference>
<keyword evidence="3 6" id="KW-0564">Palmitate</keyword>
<evidence type="ECO:0000256" key="6">
    <source>
        <dbReference type="HAMAP-Rule" id="MF_01186"/>
    </source>
</evidence>
<gene>
    <name evidence="6" type="primary">lptE</name>
    <name evidence="7" type="ORF">BDK63_002834</name>
</gene>
<dbReference type="AlphaFoldDB" id="A0A7W5PBL9"/>
<keyword evidence="1 6" id="KW-0732">Signal</keyword>
<name>A0A7W5PBL9_9GAMM</name>
<comment type="subunit">
    <text evidence="6">Component of the lipopolysaccharide transport and assembly complex. Interacts with LptD.</text>
</comment>
<sequence>MQRRTFLTLALAGTAGLALSGCGFRLRGLDTPSAVIDELAISGPDSDLARLARERLETAGTRVHGDADRVLNLGEPEIRRRNLSVLDSGPRDEELVLRAPFSVQRRRDGAYLLDQQRLEVSTRYTVSDSNLLIQEDLRDEASRELLEVAVRQLLDRLRSLSR</sequence>
<reference evidence="7 8" key="1">
    <citation type="submission" date="2020-08" db="EMBL/GenBank/DDBJ databases">
        <title>Genomic Encyclopedia of Archaeal and Bacterial Type Strains, Phase II (KMG-II): from individual species to whole genera.</title>
        <authorList>
            <person name="Goeker M."/>
        </authorList>
    </citation>
    <scope>NUCLEOTIDE SEQUENCE [LARGE SCALE GENOMIC DNA]</scope>
    <source>
        <strain evidence="7 8">5AG</strain>
    </source>
</reference>
<keyword evidence="2 6" id="KW-0472">Membrane</keyword>
<dbReference type="Pfam" id="PF04390">
    <property type="entry name" value="LptE"/>
    <property type="match status" value="1"/>
</dbReference>
<dbReference type="GO" id="GO:0043165">
    <property type="term" value="P:Gram-negative-bacterium-type cell outer membrane assembly"/>
    <property type="evidence" value="ECO:0007669"/>
    <property type="project" value="UniProtKB-UniRule"/>
</dbReference>
<comment type="similarity">
    <text evidence="6">Belongs to the LptE lipoprotein family.</text>
</comment>
<dbReference type="PANTHER" id="PTHR38098">
    <property type="entry name" value="LPS-ASSEMBLY LIPOPROTEIN LPTE"/>
    <property type="match status" value="1"/>
</dbReference>
<keyword evidence="5 6" id="KW-0449">Lipoprotein</keyword>
<comment type="subcellular location">
    <subcellularLocation>
        <location evidence="6">Cell outer membrane</location>
        <topology evidence="6">Lipid-anchor</topology>
    </subcellularLocation>
</comment>
<accession>A0A7W5PBL9</accession>
<dbReference type="PANTHER" id="PTHR38098:SF1">
    <property type="entry name" value="LPS-ASSEMBLY LIPOPROTEIN LPTE"/>
    <property type="match status" value="1"/>
</dbReference>
<evidence type="ECO:0000256" key="5">
    <source>
        <dbReference type="ARBA" id="ARBA00023288"/>
    </source>
</evidence>
<evidence type="ECO:0000256" key="4">
    <source>
        <dbReference type="ARBA" id="ARBA00023237"/>
    </source>
</evidence>
<comment type="caution">
    <text evidence="7">The sequence shown here is derived from an EMBL/GenBank/DDBJ whole genome shotgun (WGS) entry which is preliminary data.</text>
</comment>
<evidence type="ECO:0000313" key="7">
    <source>
        <dbReference type="EMBL" id="MBB3331943.1"/>
    </source>
</evidence>
<proteinExistence type="inferred from homology"/>
<dbReference type="Proteomes" id="UP000553442">
    <property type="component" value="Unassembled WGS sequence"/>
</dbReference>
<dbReference type="GO" id="GO:0001530">
    <property type="term" value="F:lipopolysaccharide binding"/>
    <property type="evidence" value="ECO:0007669"/>
    <property type="project" value="TreeGrafter"/>
</dbReference>
<keyword evidence="4 6" id="KW-0998">Cell outer membrane</keyword>
<comment type="function">
    <text evidence="6">Together with LptD, is involved in the assembly of lipopolysaccharide (LPS) at the surface of the outer membrane. Required for the proper assembly of LptD. Binds LPS and may serve as the LPS recognition site at the outer membrane.</text>
</comment>
<dbReference type="GO" id="GO:0015920">
    <property type="term" value="P:lipopolysaccharide transport"/>
    <property type="evidence" value="ECO:0007669"/>
    <property type="project" value="TreeGrafter"/>
</dbReference>
<evidence type="ECO:0000313" key="8">
    <source>
        <dbReference type="Proteomes" id="UP000553442"/>
    </source>
</evidence>
<protein>
    <recommendedName>
        <fullName evidence="6">LPS-assembly lipoprotein LptE</fullName>
    </recommendedName>
</protein>
<dbReference type="Gene3D" id="3.30.160.150">
    <property type="entry name" value="Lipoprotein like domain"/>
    <property type="match status" value="1"/>
</dbReference>
<dbReference type="InterPro" id="IPR007485">
    <property type="entry name" value="LPS_assembly_LptE"/>
</dbReference>
<organism evidence="7 8">
    <name type="scientific">Halomonas campaniensis</name>
    <dbReference type="NCBI Taxonomy" id="213554"/>
    <lineage>
        <taxon>Bacteria</taxon>
        <taxon>Pseudomonadati</taxon>
        <taxon>Pseudomonadota</taxon>
        <taxon>Gammaproteobacteria</taxon>
        <taxon>Oceanospirillales</taxon>
        <taxon>Halomonadaceae</taxon>
        <taxon>Halomonas</taxon>
    </lineage>
</organism>
<dbReference type="RefSeq" id="WP_183333026.1">
    <property type="nucleotide sequence ID" value="NZ_JACHZF010000021.1"/>
</dbReference>
<dbReference type="GO" id="GO:0009279">
    <property type="term" value="C:cell outer membrane"/>
    <property type="evidence" value="ECO:0007669"/>
    <property type="project" value="UniProtKB-SubCell"/>
</dbReference>
<dbReference type="GO" id="GO:1990351">
    <property type="term" value="C:transporter complex"/>
    <property type="evidence" value="ECO:0007669"/>
    <property type="project" value="TreeGrafter"/>
</dbReference>
<evidence type="ECO:0000256" key="3">
    <source>
        <dbReference type="ARBA" id="ARBA00023139"/>
    </source>
</evidence>